<sequence length="558" mass="65840">MNSLERYIPHLVHVKNKHFAYKEQAAKSNTSVFGQNMKYIIFLSVSDGNTRASVSIGIGNSLETSWKNAETKSLAYINKKRIRPIWIKVDLVINMKVLSKKEFFKEYNNTKNNYFRKGVSFDRQFNLAFLEQEFLANAFMKDGTFSMNNINYYLQSYRDIQYPIREASINEVVVFDTISYFCDKNNVYPLHSGGLDNGRRIVEEVDEEIVYQMINSASHFLANQVKPTGEFIYEYYSHLHHGVSWYNMLRHASTIYSLMEAYTVTKNPMLEKSIKRALNYLINQAIITRKHPEYGKVSYVVDKQNNNEIKLGTLGVSILAITKYAEVFHDDSYMDIAISLGNGILTMQHNNGQFTHILNAKDLSVKEIHSRAYYDSVAVFSLLRLYELYSDNKWLKTASLSFDNFIKNERWKNADHWLSYCADEITKYKLEDRYFEFGLKNATYKLDYIFNRDTTCPQFLELLMATDQMIQRIRALRKEYLLDKYPIEYIFKTINKRAEHQLNGYFFPEIAMYMEYPNKINGSFFTRDHSFRTRIDDIKHYISSYHYYFQKVSQVEKV</sequence>
<dbReference type="EMBL" id="FOTR01000001">
    <property type="protein sequence ID" value="SFL47297.1"/>
    <property type="molecule type" value="Genomic_DNA"/>
</dbReference>
<evidence type="ECO:0000313" key="2">
    <source>
        <dbReference type="Proteomes" id="UP000198565"/>
    </source>
</evidence>
<proteinExistence type="predicted"/>
<accession>A0A1I4HZN1</accession>
<keyword evidence="2" id="KW-1185">Reference proteome</keyword>
<dbReference type="Proteomes" id="UP000198565">
    <property type="component" value="Unassembled WGS sequence"/>
</dbReference>
<dbReference type="InterPro" id="IPR008928">
    <property type="entry name" value="6-hairpin_glycosidase_sf"/>
</dbReference>
<dbReference type="AlphaFoldDB" id="A0A1I4HZN1"/>
<organism evidence="1 2">
    <name type="scientific">Gracilibacillus orientalis</name>
    <dbReference type="NCBI Taxonomy" id="334253"/>
    <lineage>
        <taxon>Bacteria</taxon>
        <taxon>Bacillati</taxon>
        <taxon>Bacillota</taxon>
        <taxon>Bacilli</taxon>
        <taxon>Bacillales</taxon>
        <taxon>Bacillaceae</taxon>
        <taxon>Gracilibacillus</taxon>
    </lineage>
</organism>
<dbReference type="GO" id="GO:0005975">
    <property type="term" value="P:carbohydrate metabolic process"/>
    <property type="evidence" value="ECO:0007669"/>
    <property type="project" value="InterPro"/>
</dbReference>
<gene>
    <name evidence="1" type="ORF">SAMN04487943_101729</name>
</gene>
<dbReference type="OrthoDB" id="9810718at2"/>
<dbReference type="SUPFAM" id="SSF48208">
    <property type="entry name" value="Six-hairpin glycosidases"/>
    <property type="match status" value="1"/>
</dbReference>
<dbReference type="STRING" id="334253.SAMN04487943_101729"/>
<evidence type="ECO:0000313" key="1">
    <source>
        <dbReference type="EMBL" id="SFL47297.1"/>
    </source>
</evidence>
<reference evidence="2" key="1">
    <citation type="submission" date="2016-10" db="EMBL/GenBank/DDBJ databases">
        <authorList>
            <person name="Varghese N."/>
            <person name="Submissions S."/>
        </authorList>
    </citation>
    <scope>NUCLEOTIDE SEQUENCE [LARGE SCALE GENOMIC DNA]</scope>
    <source>
        <strain evidence="2">CGMCC 1.4250</strain>
    </source>
</reference>
<dbReference type="RefSeq" id="WP_091481191.1">
    <property type="nucleotide sequence ID" value="NZ_FOTR01000001.1"/>
</dbReference>
<name>A0A1I4HZN1_9BACI</name>
<protein>
    <submittedName>
        <fullName evidence="1">Uncharacterized protein</fullName>
    </submittedName>
</protein>